<dbReference type="RefSeq" id="WP_207861502.1">
    <property type="nucleotide sequence ID" value="NZ_JAFREP010000025.1"/>
</dbReference>
<reference evidence="1" key="1">
    <citation type="submission" date="2021-03" db="EMBL/GenBank/DDBJ databases">
        <authorList>
            <person name="Wang G."/>
        </authorList>
    </citation>
    <scope>NUCLEOTIDE SEQUENCE</scope>
    <source>
        <strain evidence="1">KCTC 12899</strain>
    </source>
</reference>
<keyword evidence="2" id="KW-1185">Reference proteome</keyword>
<proteinExistence type="predicted"/>
<evidence type="ECO:0000313" key="1">
    <source>
        <dbReference type="EMBL" id="MBO1321528.1"/>
    </source>
</evidence>
<dbReference type="EMBL" id="JAFREP010000025">
    <property type="protein sequence ID" value="MBO1321528.1"/>
    <property type="molecule type" value="Genomic_DNA"/>
</dbReference>
<protein>
    <submittedName>
        <fullName evidence="1">Uncharacterized protein</fullName>
    </submittedName>
</protein>
<organism evidence="1 2">
    <name type="scientific">Acanthopleuribacter pedis</name>
    <dbReference type="NCBI Taxonomy" id="442870"/>
    <lineage>
        <taxon>Bacteria</taxon>
        <taxon>Pseudomonadati</taxon>
        <taxon>Acidobacteriota</taxon>
        <taxon>Holophagae</taxon>
        <taxon>Acanthopleuribacterales</taxon>
        <taxon>Acanthopleuribacteraceae</taxon>
        <taxon>Acanthopleuribacter</taxon>
    </lineage>
</organism>
<dbReference type="Proteomes" id="UP000664417">
    <property type="component" value="Unassembled WGS sequence"/>
</dbReference>
<gene>
    <name evidence="1" type="ORF">J3U88_23820</name>
</gene>
<name>A0A8J7U4I9_9BACT</name>
<accession>A0A8J7U4I9</accession>
<sequence>MSWGIFGGGTRPRHSLGEVQIKRKLGFLTEIPNVVTYVKLVYKIFSKSFPVVIGCEHPQVLCPFMTYVVQPLPSEFLVIDACKVCGVSFSDQGFVSRKISLYRLVV</sequence>
<evidence type="ECO:0000313" key="2">
    <source>
        <dbReference type="Proteomes" id="UP000664417"/>
    </source>
</evidence>
<comment type="caution">
    <text evidence="1">The sequence shown here is derived from an EMBL/GenBank/DDBJ whole genome shotgun (WGS) entry which is preliminary data.</text>
</comment>
<dbReference type="AlphaFoldDB" id="A0A8J7U4I9"/>